<dbReference type="Proteomes" id="UP000803844">
    <property type="component" value="Unassembled WGS sequence"/>
</dbReference>
<evidence type="ECO:0000256" key="5">
    <source>
        <dbReference type="SAM" id="Phobius"/>
    </source>
</evidence>
<gene>
    <name evidence="6" type="ORF">M406DRAFT_257698</name>
</gene>
<feature type="transmembrane region" description="Helical" evidence="5">
    <location>
        <begin position="267"/>
        <end position="283"/>
    </location>
</feature>
<comment type="caution">
    <text evidence="6">The sequence shown here is derived from an EMBL/GenBank/DDBJ whole genome shotgun (WGS) entry which is preliminary data.</text>
</comment>
<dbReference type="RefSeq" id="XP_040776286.1">
    <property type="nucleotide sequence ID" value="XM_040917185.1"/>
</dbReference>
<dbReference type="OrthoDB" id="3358017at2759"/>
<sequence>MKLTNSAVVLWSLYVYAPNKGAPIFFTIAYACSGAGHLWQCYHHKAFRLMGLHPLCALMFALGYALREWGAYNYLYTGTATTLILYILSQVFIYVAPPLLELANYHVLGRMFSYAPSFAPVPAGTARTVFSLLMIVVETVNSLGVALAANVHSTEQSLGRVLTLLALSLQLCICVSFVVLTAWFQRRCRKADAHATISTPLRALTPVLRHEWFFYIFEATLMLINSIIWNIWSPVRYLPNDTSLYLSQDGTELLQAPEVDDSDDRPLIMKIACVLTFGLFFRGKKHYVPRRTTSEYPLTTRQN</sequence>
<feature type="transmembrane region" description="Helical" evidence="5">
    <location>
        <begin position="212"/>
        <end position="232"/>
    </location>
</feature>
<dbReference type="GeneID" id="63834314"/>
<name>A0A9P4Y2N1_CRYP1</name>
<keyword evidence="4 5" id="KW-0472">Membrane</keyword>
<keyword evidence="2 5" id="KW-0812">Transmembrane</keyword>
<dbReference type="Pfam" id="PF04479">
    <property type="entry name" value="RTA1"/>
    <property type="match status" value="1"/>
</dbReference>
<feature type="transmembrane region" description="Helical" evidence="5">
    <location>
        <begin position="161"/>
        <end position="184"/>
    </location>
</feature>
<reference evidence="6" key="1">
    <citation type="journal article" date="2020" name="Phytopathology">
        <title>Genome sequence of the chestnut blight fungus Cryphonectria parasitica EP155: A fundamental resource for an archetypical invasive plant pathogen.</title>
        <authorList>
            <person name="Crouch J.A."/>
            <person name="Dawe A."/>
            <person name="Aerts A."/>
            <person name="Barry K."/>
            <person name="Churchill A.C.L."/>
            <person name="Grimwood J."/>
            <person name="Hillman B."/>
            <person name="Milgroom M.G."/>
            <person name="Pangilinan J."/>
            <person name="Smith M."/>
            <person name="Salamov A."/>
            <person name="Schmutz J."/>
            <person name="Yadav J."/>
            <person name="Grigoriev I.V."/>
            <person name="Nuss D."/>
        </authorList>
    </citation>
    <scope>NUCLEOTIDE SEQUENCE</scope>
    <source>
        <strain evidence="6">EP155</strain>
    </source>
</reference>
<evidence type="ECO:0000256" key="4">
    <source>
        <dbReference type="ARBA" id="ARBA00023136"/>
    </source>
</evidence>
<dbReference type="PANTHER" id="PTHR31465:SF34">
    <property type="entry name" value="DOMAIN PROTEIN, PUTATIVE (AFU_ORTHOLOGUE AFUA_3G00480)-RELATED"/>
    <property type="match status" value="1"/>
</dbReference>
<evidence type="ECO:0000256" key="1">
    <source>
        <dbReference type="ARBA" id="ARBA00004141"/>
    </source>
</evidence>
<protein>
    <recommendedName>
        <fullName evidence="8">RTA1 domain protein</fullName>
    </recommendedName>
</protein>
<keyword evidence="3 5" id="KW-1133">Transmembrane helix</keyword>
<comment type="subcellular location">
    <subcellularLocation>
        <location evidence="1">Membrane</location>
        <topology evidence="1">Multi-pass membrane protein</topology>
    </subcellularLocation>
</comment>
<evidence type="ECO:0000313" key="6">
    <source>
        <dbReference type="EMBL" id="KAF3765325.1"/>
    </source>
</evidence>
<proteinExistence type="predicted"/>
<evidence type="ECO:0008006" key="8">
    <source>
        <dbReference type="Google" id="ProtNLM"/>
    </source>
</evidence>
<dbReference type="GO" id="GO:0016020">
    <property type="term" value="C:membrane"/>
    <property type="evidence" value="ECO:0007669"/>
    <property type="project" value="UniProtKB-SubCell"/>
</dbReference>
<evidence type="ECO:0000256" key="2">
    <source>
        <dbReference type="ARBA" id="ARBA00022692"/>
    </source>
</evidence>
<feature type="transmembrane region" description="Helical" evidence="5">
    <location>
        <begin position="46"/>
        <end position="66"/>
    </location>
</feature>
<dbReference type="PROSITE" id="PS51257">
    <property type="entry name" value="PROKAR_LIPOPROTEIN"/>
    <property type="match status" value="1"/>
</dbReference>
<dbReference type="AlphaFoldDB" id="A0A9P4Y2N1"/>
<evidence type="ECO:0000313" key="7">
    <source>
        <dbReference type="Proteomes" id="UP000803844"/>
    </source>
</evidence>
<accession>A0A9P4Y2N1</accession>
<evidence type="ECO:0000256" key="3">
    <source>
        <dbReference type="ARBA" id="ARBA00022989"/>
    </source>
</evidence>
<dbReference type="EMBL" id="MU032347">
    <property type="protein sequence ID" value="KAF3765325.1"/>
    <property type="molecule type" value="Genomic_DNA"/>
</dbReference>
<dbReference type="InterPro" id="IPR007568">
    <property type="entry name" value="RTA1"/>
</dbReference>
<organism evidence="6 7">
    <name type="scientific">Cryphonectria parasitica (strain ATCC 38755 / EP155)</name>
    <dbReference type="NCBI Taxonomy" id="660469"/>
    <lineage>
        <taxon>Eukaryota</taxon>
        <taxon>Fungi</taxon>
        <taxon>Dikarya</taxon>
        <taxon>Ascomycota</taxon>
        <taxon>Pezizomycotina</taxon>
        <taxon>Sordariomycetes</taxon>
        <taxon>Sordariomycetidae</taxon>
        <taxon>Diaporthales</taxon>
        <taxon>Cryphonectriaceae</taxon>
        <taxon>Cryphonectria-Endothia species complex</taxon>
        <taxon>Cryphonectria</taxon>
    </lineage>
</organism>
<keyword evidence="7" id="KW-1185">Reference proteome</keyword>
<dbReference type="PANTHER" id="PTHR31465">
    <property type="entry name" value="PROTEIN RTA1-RELATED"/>
    <property type="match status" value="1"/>
</dbReference>